<protein>
    <recommendedName>
        <fullName evidence="3">HNH nuclease domain-containing protein</fullName>
    </recommendedName>
</protein>
<dbReference type="EMBL" id="JAVHUY010000018">
    <property type="protein sequence ID" value="MDQ7906852.1"/>
    <property type="molecule type" value="Genomic_DNA"/>
</dbReference>
<evidence type="ECO:0000313" key="1">
    <source>
        <dbReference type="EMBL" id="MDQ7906852.1"/>
    </source>
</evidence>
<dbReference type="RefSeq" id="WP_308714130.1">
    <property type="nucleotide sequence ID" value="NZ_JAVHUY010000018.1"/>
</dbReference>
<dbReference type="Proteomes" id="UP001230908">
    <property type="component" value="Unassembled WGS sequence"/>
</dbReference>
<name>A0ABU0ZIJ6_9ACTN</name>
<reference evidence="1 2" key="1">
    <citation type="submission" date="2023-08" db="EMBL/GenBank/DDBJ databases">
        <title>Phytohabitans sansha sp. nov., isolated from marine sediment.</title>
        <authorList>
            <person name="Zhao Y."/>
            <person name="Yi K."/>
        </authorList>
    </citation>
    <scope>NUCLEOTIDE SEQUENCE [LARGE SCALE GENOMIC DNA]</scope>
    <source>
        <strain evidence="1 2">ZYX-F-186</strain>
    </source>
</reference>
<evidence type="ECO:0000313" key="2">
    <source>
        <dbReference type="Proteomes" id="UP001230908"/>
    </source>
</evidence>
<accession>A0ABU0ZIJ6</accession>
<proteinExistence type="predicted"/>
<keyword evidence="2" id="KW-1185">Reference proteome</keyword>
<sequence length="327" mass="36655">MRVALQPARLEGAVRQHYEDTIASPVPFNSHVDLLSAADLARLRELFPDGSAQMWGVTPGVDDRNVGQVVRLQPGDFVMFYGYGRLYLAATIAWRFHNEPLAERLWQRDGKGQTWEYMYALTGTRSVEIPIEEVRPVLGWTSGIVQGFRVWEGAEAEGLAELANLDPSDYALPTAPAGSDVADAVNRFSGPLDRTRNAAYRAEQRLLKRRLRQLGGRSCALCGEQLPPQFLVAAHIKRRTECSDTEKLDLDNVAMLACLLGCDSLYEHGYITVDPGGKIAISSEVTLSPSVARHCDDHLLGRTTEWWTQDREKYFAWHRTHTFRATI</sequence>
<gene>
    <name evidence="1" type="ORF">RB614_20260</name>
</gene>
<organism evidence="1 2">
    <name type="scientific">Phytohabitans maris</name>
    <dbReference type="NCBI Taxonomy" id="3071409"/>
    <lineage>
        <taxon>Bacteria</taxon>
        <taxon>Bacillati</taxon>
        <taxon>Actinomycetota</taxon>
        <taxon>Actinomycetes</taxon>
        <taxon>Micromonosporales</taxon>
        <taxon>Micromonosporaceae</taxon>
    </lineage>
</organism>
<evidence type="ECO:0008006" key="3">
    <source>
        <dbReference type="Google" id="ProtNLM"/>
    </source>
</evidence>
<comment type="caution">
    <text evidence="1">The sequence shown here is derived from an EMBL/GenBank/DDBJ whole genome shotgun (WGS) entry which is preliminary data.</text>
</comment>